<comment type="subcellular location">
    <subcellularLocation>
        <location evidence="1">Nucleus</location>
    </subcellularLocation>
</comment>
<dbReference type="GO" id="GO:0000124">
    <property type="term" value="C:SAGA complex"/>
    <property type="evidence" value="ECO:0007669"/>
    <property type="project" value="UniProtKB-ARBA"/>
</dbReference>
<dbReference type="PANTHER" id="PTHR21277:SF5">
    <property type="entry name" value="TRANSCRIPTIONAL ADAPTER 1"/>
    <property type="match status" value="1"/>
</dbReference>
<gene>
    <name evidence="6" type="ORF">ARMSODRAFT_944887</name>
</gene>
<feature type="compositionally biased region" description="Pro residues" evidence="5">
    <location>
        <begin position="75"/>
        <end position="84"/>
    </location>
</feature>
<sequence>MSLSSTSTIKQQISSQLGAKAPAYFEPLASFVTGKISRPEFEDSLKAVLDAPNLIQLHNALIISLFDARSFKRPLTPPPDLPKPPPRKRRRTLPYQGPGDDGSIRSERLKRWTVSVGKHERDRIAALESVPPPTGPRLDADEIARERGVVLLPERGEPPGSRLAVQLATITRSPNVQHIADRINLICAQNNLGSPSRSVSSLMHLACEVKLKQLITHALTLTDKSLAISSISTASAPSSSSHRSQKQKVLSTSAFDTLFAMAPAVLPNGSAAAMHLAIGDREDDEEDIALLKKPDIKDPRWQIVALLGERSTVKEMLRNGR</sequence>
<dbReference type="InterPro" id="IPR024738">
    <property type="entry name" value="Hfi1/Tada1"/>
</dbReference>
<keyword evidence="3" id="KW-0804">Transcription</keyword>
<protein>
    <recommendedName>
        <fullName evidence="8">Transcriptional regulator of RNA polII, SAGA, subunit-domain-containing protein</fullName>
    </recommendedName>
</protein>
<dbReference type="Pfam" id="PF12767">
    <property type="entry name" value="SAGA-Tad1"/>
    <property type="match status" value="1"/>
</dbReference>
<dbReference type="AlphaFoldDB" id="A0A2H3AUP9"/>
<dbReference type="GO" id="GO:0006357">
    <property type="term" value="P:regulation of transcription by RNA polymerase II"/>
    <property type="evidence" value="ECO:0007669"/>
    <property type="project" value="TreeGrafter"/>
</dbReference>
<evidence type="ECO:0008006" key="8">
    <source>
        <dbReference type="Google" id="ProtNLM"/>
    </source>
</evidence>
<evidence type="ECO:0000256" key="5">
    <source>
        <dbReference type="SAM" id="MobiDB-lite"/>
    </source>
</evidence>
<dbReference type="EMBL" id="KZ293486">
    <property type="protein sequence ID" value="PBK60454.1"/>
    <property type="molecule type" value="Genomic_DNA"/>
</dbReference>
<accession>A0A2H3AUP9</accession>
<dbReference type="Proteomes" id="UP000218334">
    <property type="component" value="Unassembled WGS sequence"/>
</dbReference>
<organism evidence="6 7">
    <name type="scientific">Armillaria solidipes</name>
    <dbReference type="NCBI Taxonomy" id="1076256"/>
    <lineage>
        <taxon>Eukaryota</taxon>
        <taxon>Fungi</taxon>
        <taxon>Dikarya</taxon>
        <taxon>Basidiomycota</taxon>
        <taxon>Agaricomycotina</taxon>
        <taxon>Agaricomycetes</taxon>
        <taxon>Agaricomycetidae</taxon>
        <taxon>Agaricales</taxon>
        <taxon>Marasmiineae</taxon>
        <taxon>Physalacriaceae</taxon>
        <taxon>Armillaria</taxon>
    </lineage>
</organism>
<keyword evidence="2" id="KW-0805">Transcription regulation</keyword>
<keyword evidence="7" id="KW-1185">Reference proteome</keyword>
<dbReference type="GO" id="GO:0003713">
    <property type="term" value="F:transcription coactivator activity"/>
    <property type="evidence" value="ECO:0007669"/>
    <property type="project" value="TreeGrafter"/>
</dbReference>
<keyword evidence="4" id="KW-0539">Nucleus</keyword>
<evidence type="ECO:0000256" key="2">
    <source>
        <dbReference type="ARBA" id="ARBA00023015"/>
    </source>
</evidence>
<evidence type="ECO:0000256" key="1">
    <source>
        <dbReference type="ARBA" id="ARBA00004123"/>
    </source>
</evidence>
<dbReference type="PANTHER" id="PTHR21277">
    <property type="entry name" value="TRANSCRIPTIONAL ADAPTER 1"/>
    <property type="match status" value="1"/>
</dbReference>
<evidence type="ECO:0000256" key="4">
    <source>
        <dbReference type="ARBA" id="ARBA00023242"/>
    </source>
</evidence>
<dbReference type="STRING" id="1076256.A0A2H3AUP9"/>
<dbReference type="GO" id="GO:0005634">
    <property type="term" value="C:nucleus"/>
    <property type="evidence" value="ECO:0007669"/>
    <property type="project" value="UniProtKB-SubCell"/>
</dbReference>
<evidence type="ECO:0000256" key="3">
    <source>
        <dbReference type="ARBA" id="ARBA00023163"/>
    </source>
</evidence>
<proteinExistence type="predicted"/>
<evidence type="ECO:0000313" key="6">
    <source>
        <dbReference type="EMBL" id="PBK60454.1"/>
    </source>
</evidence>
<name>A0A2H3AUP9_9AGAR</name>
<evidence type="ECO:0000313" key="7">
    <source>
        <dbReference type="Proteomes" id="UP000218334"/>
    </source>
</evidence>
<feature type="region of interest" description="Disordered" evidence="5">
    <location>
        <begin position="73"/>
        <end position="108"/>
    </location>
</feature>
<reference evidence="7" key="1">
    <citation type="journal article" date="2017" name="Nat. Ecol. Evol.">
        <title>Genome expansion and lineage-specific genetic innovations in the forest pathogenic fungi Armillaria.</title>
        <authorList>
            <person name="Sipos G."/>
            <person name="Prasanna A.N."/>
            <person name="Walter M.C."/>
            <person name="O'Connor E."/>
            <person name="Balint B."/>
            <person name="Krizsan K."/>
            <person name="Kiss B."/>
            <person name="Hess J."/>
            <person name="Varga T."/>
            <person name="Slot J."/>
            <person name="Riley R."/>
            <person name="Boka B."/>
            <person name="Rigling D."/>
            <person name="Barry K."/>
            <person name="Lee J."/>
            <person name="Mihaltcheva S."/>
            <person name="LaButti K."/>
            <person name="Lipzen A."/>
            <person name="Waldron R."/>
            <person name="Moloney N.M."/>
            <person name="Sperisen C."/>
            <person name="Kredics L."/>
            <person name="Vagvoelgyi C."/>
            <person name="Patrignani A."/>
            <person name="Fitzpatrick D."/>
            <person name="Nagy I."/>
            <person name="Doyle S."/>
            <person name="Anderson J.B."/>
            <person name="Grigoriev I.V."/>
            <person name="Gueldener U."/>
            <person name="Muensterkoetter M."/>
            <person name="Nagy L.G."/>
        </authorList>
    </citation>
    <scope>NUCLEOTIDE SEQUENCE [LARGE SCALE GENOMIC DNA]</scope>
    <source>
        <strain evidence="7">28-4</strain>
    </source>
</reference>